<dbReference type="InterPro" id="IPR001870">
    <property type="entry name" value="B30.2/SPRY"/>
</dbReference>
<dbReference type="Proteomes" id="UP000264800">
    <property type="component" value="Unplaced"/>
</dbReference>
<dbReference type="CDD" id="cd19756">
    <property type="entry name" value="Bbox2"/>
    <property type="match status" value="1"/>
</dbReference>
<dbReference type="InterPro" id="IPR013083">
    <property type="entry name" value="Znf_RING/FYVE/PHD"/>
</dbReference>
<evidence type="ECO:0000313" key="10">
    <source>
        <dbReference type="Proteomes" id="UP000264800"/>
    </source>
</evidence>
<dbReference type="InterPro" id="IPR051051">
    <property type="entry name" value="E3_ubiq-ligase_TRIM/RNF"/>
</dbReference>
<dbReference type="OMA" id="THVWEVE"/>
<dbReference type="Gene3D" id="3.30.40.10">
    <property type="entry name" value="Zinc/RING finger domain, C3HC4 (zinc finger)"/>
    <property type="match status" value="1"/>
</dbReference>
<evidence type="ECO:0000256" key="5">
    <source>
        <dbReference type="SAM" id="Phobius"/>
    </source>
</evidence>
<dbReference type="Gene3D" id="4.10.830.40">
    <property type="match status" value="1"/>
</dbReference>
<keyword evidence="3" id="KW-0862">Zinc</keyword>
<dbReference type="PROSITE" id="PS50089">
    <property type="entry name" value="ZF_RING_2"/>
    <property type="match status" value="1"/>
</dbReference>
<sequence length="548" mass="61661">MEDKEQTRLEELLTCPVCHDIFKDPQQLPCGHCMCTGCLRNLRDHSSDAPFRCPDCRADFEQDVLEQKSYALASIAEDFRLNKTRREKEAECVYCDCCQERTTPAVKTCLKCELSLCKEHVKDHLELRAFTGHPLVQPLSDLRERKCPQHEDAVLRYYCSSSRRYICNICALESKQLNVASEASTVLRRQLTEYMDQHFKMLREQITESTNSVNNQHNRQRVTPADFKLNAVTMVLLCLWFIALYYAYNYSVENQTLMEALEKLQNHVPHTEGIVKLDMDSSSRLLSVSADLQTAERVKSPLDYPDSDGRFDEAPQVLSTPCFSSGTHVWEVEAEGCWDIAVSYRSIQRKGGGDGSAFGHNAESWSLTHSGEGRLFAYHNGQNAALPGVLRSGRIAVEVDVEEGSITFSSVDPRRTPLHTFKAELTEPSLVPDGAPCLEHVPVKQENVKKLSTKKERKKAIWVLDVYILAVSGHAFVTAVLLVPVFTVHCGVVAAGSHAREPRCGSFPGCVHLHHVLNKNRDDNDHLKLYMNSSDPTSENIQPFCGVS</sequence>
<dbReference type="SUPFAM" id="SSF49899">
    <property type="entry name" value="Concanavalin A-like lectins/glucanases"/>
    <property type="match status" value="1"/>
</dbReference>
<feature type="domain" description="RING-type" evidence="6">
    <location>
        <begin position="15"/>
        <end position="57"/>
    </location>
</feature>
<feature type="transmembrane region" description="Helical" evidence="5">
    <location>
        <begin position="229"/>
        <end position="248"/>
    </location>
</feature>
<reference evidence="9" key="2">
    <citation type="submission" date="2025-09" db="UniProtKB">
        <authorList>
            <consortium name="Ensembl"/>
        </authorList>
    </citation>
    <scope>IDENTIFICATION</scope>
</reference>
<dbReference type="Pfam" id="PF13765">
    <property type="entry name" value="PRY"/>
    <property type="match status" value="1"/>
</dbReference>
<dbReference type="InterPro" id="IPR003879">
    <property type="entry name" value="Butyrophylin_SPRY"/>
</dbReference>
<dbReference type="InterPro" id="IPR001841">
    <property type="entry name" value="Znf_RING"/>
</dbReference>
<evidence type="ECO:0000256" key="3">
    <source>
        <dbReference type="ARBA" id="ARBA00022833"/>
    </source>
</evidence>
<dbReference type="PANTHER" id="PTHR25465:SF73">
    <property type="entry name" value="E3 UBIQUITIN_ISG15 LIGASE TRIM25 ISOFORM X1"/>
    <property type="match status" value="1"/>
</dbReference>
<dbReference type="PROSITE" id="PS50119">
    <property type="entry name" value="ZF_BBOX"/>
    <property type="match status" value="1"/>
</dbReference>
<reference evidence="9" key="1">
    <citation type="submission" date="2025-08" db="UniProtKB">
        <authorList>
            <consortium name="Ensembl"/>
        </authorList>
    </citation>
    <scope>IDENTIFICATION</scope>
</reference>
<keyword evidence="10" id="KW-1185">Reference proteome</keyword>
<dbReference type="InterPro" id="IPR017907">
    <property type="entry name" value="Znf_RING_CS"/>
</dbReference>
<evidence type="ECO:0000259" key="8">
    <source>
        <dbReference type="PROSITE" id="PS50188"/>
    </source>
</evidence>
<dbReference type="PROSITE" id="PS50188">
    <property type="entry name" value="B302_SPRY"/>
    <property type="match status" value="1"/>
</dbReference>
<dbReference type="PANTHER" id="PTHR25465">
    <property type="entry name" value="B-BOX DOMAIN CONTAINING"/>
    <property type="match status" value="1"/>
</dbReference>
<evidence type="ECO:0000259" key="6">
    <source>
        <dbReference type="PROSITE" id="PS50089"/>
    </source>
</evidence>
<evidence type="ECO:0000259" key="7">
    <source>
        <dbReference type="PROSITE" id="PS50119"/>
    </source>
</evidence>
<dbReference type="GO" id="GO:0008270">
    <property type="term" value="F:zinc ion binding"/>
    <property type="evidence" value="ECO:0007669"/>
    <property type="project" value="UniProtKB-KW"/>
</dbReference>
<dbReference type="PRINTS" id="PR01407">
    <property type="entry name" value="BUTYPHLNCDUF"/>
</dbReference>
<dbReference type="InterPro" id="IPR000315">
    <property type="entry name" value="Znf_B-box"/>
</dbReference>
<dbReference type="InterPro" id="IPR043136">
    <property type="entry name" value="B30.2/SPRY_sf"/>
</dbReference>
<protein>
    <submittedName>
        <fullName evidence="9">E3 ubiquitin-protein ligase TRIM11-like</fullName>
    </submittedName>
</protein>
<dbReference type="SMART" id="SM00589">
    <property type="entry name" value="PRY"/>
    <property type="match status" value="1"/>
</dbReference>
<organism evidence="9 10">
    <name type="scientific">Kryptolebias marmoratus</name>
    <name type="common">Mangrove killifish</name>
    <name type="synonym">Rivulus marmoratus</name>
    <dbReference type="NCBI Taxonomy" id="37003"/>
    <lineage>
        <taxon>Eukaryota</taxon>
        <taxon>Metazoa</taxon>
        <taxon>Chordata</taxon>
        <taxon>Craniata</taxon>
        <taxon>Vertebrata</taxon>
        <taxon>Euteleostomi</taxon>
        <taxon>Actinopterygii</taxon>
        <taxon>Neopterygii</taxon>
        <taxon>Teleostei</taxon>
        <taxon>Neoteleostei</taxon>
        <taxon>Acanthomorphata</taxon>
        <taxon>Ovalentaria</taxon>
        <taxon>Atherinomorphae</taxon>
        <taxon>Cyprinodontiformes</taxon>
        <taxon>Rivulidae</taxon>
        <taxon>Kryptolebias</taxon>
    </lineage>
</organism>
<keyword evidence="5" id="KW-0812">Transmembrane</keyword>
<dbReference type="GO" id="GO:0005737">
    <property type="term" value="C:cytoplasm"/>
    <property type="evidence" value="ECO:0007669"/>
    <property type="project" value="UniProtKB-ARBA"/>
</dbReference>
<dbReference type="Ensembl" id="ENSKMAT00000027410.1">
    <property type="protein sequence ID" value="ENSKMAP00000027071.1"/>
    <property type="gene ID" value="ENSKMAG00000020086.1"/>
</dbReference>
<evidence type="ECO:0000256" key="4">
    <source>
        <dbReference type="PROSITE-ProRule" id="PRU00024"/>
    </source>
</evidence>
<dbReference type="PROSITE" id="PS00518">
    <property type="entry name" value="ZF_RING_1"/>
    <property type="match status" value="1"/>
</dbReference>
<dbReference type="InterPro" id="IPR013320">
    <property type="entry name" value="ConA-like_dom_sf"/>
</dbReference>
<keyword evidence="2 4" id="KW-0863">Zinc-finger</keyword>
<dbReference type="AlphaFoldDB" id="A0A3Q3BCQ7"/>
<dbReference type="InterPro" id="IPR006574">
    <property type="entry name" value="PRY"/>
</dbReference>
<dbReference type="SUPFAM" id="SSF57845">
    <property type="entry name" value="B-box zinc-binding domain"/>
    <property type="match status" value="1"/>
</dbReference>
<evidence type="ECO:0000256" key="2">
    <source>
        <dbReference type="ARBA" id="ARBA00022771"/>
    </source>
</evidence>
<keyword evidence="1" id="KW-0479">Metal-binding</keyword>
<dbReference type="Pfam" id="PF15227">
    <property type="entry name" value="zf-C3HC4_4"/>
    <property type="match status" value="1"/>
</dbReference>
<feature type="domain" description="B box-type" evidence="7">
    <location>
        <begin position="142"/>
        <end position="187"/>
    </location>
</feature>
<evidence type="ECO:0000256" key="1">
    <source>
        <dbReference type="ARBA" id="ARBA00022723"/>
    </source>
</evidence>
<dbReference type="GeneTree" id="ENSGT00940000165001"/>
<dbReference type="Gene3D" id="2.60.120.920">
    <property type="match status" value="1"/>
</dbReference>
<keyword evidence="5" id="KW-0472">Membrane</keyword>
<accession>A0A3Q3BCQ7</accession>
<keyword evidence="5" id="KW-1133">Transmembrane helix</keyword>
<name>A0A3Q3BCQ7_KRYMA</name>
<evidence type="ECO:0000313" key="9">
    <source>
        <dbReference type="Ensembl" id="ENSKMAP00000027071.1"/>
    </source>
</evidence>
<dbReference type="SMART" id="SM00184">
    <property type="entry name" value="RING"/>
    <property type="match status" value="1"/>
</dbReference>
<feature type="domain" description="B30.2/SPRY" evidence="8">
    <location>
        <begin position="253"/>
        <end position="452"/>
    </location>
</feature>
<dbReference type="Gene3D" id="3.30.160.60">
    <property type="entry name" value="Classic Zinc Finger"/>
    <property type="match status" value="1"/>
</dbReference>
<dbReference type="SUPFAM" id="SSF57850">
    <property type="entry name" value="RING/U-box"/>
    <property type="match status" value="1"/>
</dbReference>
<feature type="transmembrane region" description="Helical" evidence="5">
    <location>
        <begin position="460"/>
        <end position="483"/>
    </location>
</feature>
<proteinExistence type="predicted"/>